<evidence type="ECO:0000313" key="2">
    <source>
        <dbReference type="EMBL" id="CCO50323.1"/>
    </source>
</evidence>
<dbReference type="Proteomes" id="UP000018211">
    <property type="component" value="Unassembled WGS sequence"/>
</dbReference>
<protein>
    <recommendedName>
        <fullName evidence="1">ParE-like toxin domain-containing protein</fullName>
    </recommendedName>
</protein>
<dbReference type="InterPro" id="IPR056925">
    <property type="entry name" value="ParE-like"/>
</dbReference>
<dbReference type="EMBL" id="CAOF01000200">
    <property type="protein sequence ID" value="CCO50323.1"/>
    <property type="molecule type" value="Genomic_DNA"/>
</dbReference>
<gene>
    <name evidence="2" type="ORF">VIBNISOn1_p0160</name>
</gene>
<feature type="domain" description="ParE-like toxin" evidence="1">
    <location>
        <begin position="53"/>
        <end position="103"/>
    </location>
</feature>
<accession>A0AAV2W236</accession>
<sequence length="131" mass="15071">MPFSMHIDIPPTFGYIYMRKITLQCNPVMNTASVRYVCLIDVKIWRLLPKSEQSKTREVMSAVASGTPFSSLGGKILKFAPSLVRFKIGRSSRLVLSKHKHRFEFSLCPRQSFDKHIMCLNASKSMCHYLR</sequence>
<name>A0AAV2W236_9VIBR</name>
<evidence type="ECO:0000259" key="1">
    <source>
        <dbReference type="Pfam" id="PF24732"/>
    </source>
</evidence>
<proteinExistence type="predicted"/>
<reference evidence="2 3" key="1">
    <citation type="journal article" date="2013" name="ISME J.">
        <title>Comparative genomics of pathogenic lineages of Vibrio nigripulchritudo identifies virulence-associated traits.</title>
        <authorList>
            <person name="Goudenege D."/>
            <person name="Labreuche Y."/>
            <person name="Krin E."/>
            <person name="Ansquer D."/>
            <person name="Mangenot S."/>
            <person name="Calteau A."/>
            <person name="Medigue C."/>
            <person name="Mazel D."/>
            <person name="Polz M.F."/>
            <person name="Le Roux F."/>
        </authorList>
    </citation>
    <scope>NUCLEOTIDE SEQUENCE [LARGE SCALE GENOMIC DNA]</scope>
    <source>
        <strain evidence="2 3">SOn1</strain>
    </source>
</reference>
<dbReference type="AlphaFoldDB" id="A0AAV2W236"/>
<organism evidence="2 3">
    <name type="scientific">Vibrio nigripulchritudo SOn1</name>
    <dbReference type="NCBI Taxonomy" id="1238450"/>
    <lineage>
        <taxon>Bacteria</taxon>
        <taxon>Pseudomonadati</taxon>
        <taxon>Pseudomonadota</taxon>
        <taxon>Gammaproteobacteria</taxon>
        <taxon>Vibrionales</taxon>
        <taxon>Vibrionaceae</taxon>
        <taxon>Vibrio</taxon>
    </lineage>
</organism>
<comment type="caution">
    <text evidence="2">The sequence shown here is derived from an EMBL/GenBank/DDBJ whole genome shotgun (WGS) entry which is preliminary data.</text>
</comment>
<dbReference type="Pfam" id="PF24732">
    <property type="entry name" value="ParE_like"/>
    <property type="match status" value="1"/>
</dbReference>
<evidence type="ECO:0000313" key="3">
    <source>
        <dbReference type="Proteomes" id="UP000018211"/>
    </source>
</evidence>